<name>C8XBP6_NAKMY</name>
<dbReference type="HOGENOM" id="CLU_013645_1_0_11"/>
<dbReference type="eggNOG" id="COG2850">
    <property type="taxonomic scope" value="Bacteria"/>
</dbReference>
<gene>
    <name evidence="5" type="ordered locus">Namu_3066</name>
</gene>
<reference evidence="6" key="1">
    <citation type="submission" date="2009-09" db="EMBL/GenBank/DDBJ databases">
        <title>The complete genome of Nakamurella multipartita DSM 44233.</title>
        <authorList>
            <consortium name="US DOE Joint Genome Institute (JGI-PGF)"/>
            <person name="Lucas S."/>
            <person name="Copeland A."/>
            <person name="Lapidus A."/>
            <person name="Glavina del Rio T."/>
            <person name="Dalin E."/>
            <person name="Tice H."/>
            <person name="Bruce D."/>
            <person name="Goodwin L."/>
            <person name="Pitluck S."/>
            <person name="Kyrpides N."/>
            <person name="Mavromatis K."/>
            <person name="Ivanova N."/>
            <person name="Ovchinnikova G."/>
            <person name="Sims D."/>
            <person name="Meincke L."/>
            <person name="Brettin T."/>
            <person name="Detter J.C."/>
            <person name="Han C."/>
            <person name="Larimer F."/>
            <person name="Land M."/>
            <person name="Hauser L."/>
            <person name="Markowitz V."/>
            <person name="Cheng J.-F."/>
            <person name="Hugenholtz P."/>
            <person name="Woyke T."/>
            <person name="Wu D."/>
            <person name="Klenk H.-P."/>
            <person name="Eisen J.A."/>
        </authorList>
    </citation>
    <scope>NUCLEOTIDE SEQUENCE [LARGE SCALE GENOMIC DNA]</scope>
    <source>
        <strain evidence="6">ATCC 700099 / DSM 44233 / CIP 104796 / JCM 9543 / NBRC 105858 / Y-104</strain>
    </source>
</reference>
<keyword evidence="3" id="KW-0408">Iron</keyword>
<keyword evidence="2" id="KW-0479">Metal-binding</keyword>
<dbReference type="InParanoid" id="C8XBP6"/>
<sequence>MPALDSTGASGSAGRPPRHWSPVQRCIAIDADDFAQRYWAQAPLLTTAAELNDDFSDLFSADSVDELVSERGLRTPFLRMAKNGSVLSSASFTRGGGAGATITDQVADDKVLAQLAGGATLVLQALHRTWPPLVRFGSELAAELGHPVQINAYITPPQNQGFASHYDTHDVFVLQIAGTKHWRIHEPVLPDPLPHQTWDGRRAQVQDRAAQAPAIDALLRPGDALYLPRGYLHSAVAQGELSIHLTIGVHPLTGYDLARELIAAAEDDPELRRSLPMGVDVTDVDAMATHLRQAAQRLVDRLGQAGPELYRAAARRVGPQQVGQTRPAPIAPLAQLRAAATLDPQTPLVLRPGLRPRLRQQGEKWVLSLIDSTVSWPEQVHAALLIVLSGKAFTADELPNLDDAEQLVVARRLLREGIVIPAVIPAVIPTVIPAVAPGPDGGAAGPATDDGG</sequence>
<organism evidence="5 6">
    <name type="scientific">Nakamurella multipartita (strain ATCC 700099 / DSM 44233 / CIP 104796 / JCM 9543 / NBRC 105858 / Y-104)</name>
    <name type="common">Microsphaera multipartita</name>
    <dbReference type="NCBI Taxonomy" id="479431"/>
    <lineage>
        <taxon>Bacteria</taxon>
        <taxon>Bacillati</taxon>
        <taxon>Actinomycetota</taxon>
        <taxon>Actinomycetes</taxon>
        <taxon>Nakamurellales</taxon>
        <taxon>Nakamurellaceae</taxon>
        <taxon>Nakamurella</taxon>
    </lineage>
</organism>
<dbReference type="SUPFAM" id="SSF51197">
    <property type="entry name" value="Clavaminate synthase-like"/>
    <property type="match status" value="1"/>
</dbReference>
<dbReference type="OrthoDB" id="9764016at2"/>
<evidence type="ECO:0000313" key="6">
    <source>
        <dbReference type="Proteomes" id="UP000002218"/>
    </source>
</evidence>
<dbReference type="EMBL" id="CP001737">
    <property type="protein sequence ID" value="ACV79400.1"/>
    <property type="molecule type" value="Genomic_DNA"/>
</dbReference>
<feature type="domain" description="JmjC" evidence="4">
    <location>
        <begin position="119"/>
        <end position="266"/>
    </location>
</feature>
<comment type="cofactor">
    <cofactor evidence="1">
        <name>Fe(2+)</name>
        <dbReference type="ChEBI" id="CHEBI:29033"/>
    </cofactor>
</comment>
<dbReference type="InterPro" id="IPR039994">
    <property type="entry name" value="NO66-like"/>
</dbReference>
<dbReference type="AlphaFoldDB" id="C8XBP6"/>
<dbReference type="PROSITE" id="PS51184">
    <property type="entry name" value="JMJC"/>
    <property type="match status" value="1"/>
</dbReference>
<dbReference type="GO" id="GO:0032453">
    <property type="term" value="F:histone H3K4 demethylase activity"/>
    <property type="evidence" value="ECO:0007669"/>
    <property type="project" value="TreeGrafter"/>
</dbReference>
<evidence type="ECO:0000259" key="4">
    <source>
        <dbReference type="PROSITE" id="PS51184"/>
    </source>
</evidence>
<dbReference type="InterPro" id="IPR003347">
    <property type="entry name" value="JmjC_dom"/>
</dbReference>
<dbReference type="KEGG" id="nml:Namu_3066"/>
<evidence type="ECO:0000313" key="5">
    <source>
        <dbReference type="EMBL" id="ACV79400.1"/>
    </source>
</evidence>
<dbReference type="PANTHER" id="PTHR13096:SF9">
    <property type="entry name" value="BIFUNCTIONAL LYSINE-SPECIFIC DEMETHYLASE AND HISTIDYL-HYDROXYLASE"/>
    <property type="match status" value="1"/>
</dbReference>
<dbReference type="PANTHER" id="PTHR13096">
    <property type="entry name" value="MINA53 MYC INDUCED NUCLEAR ANTIGEN"/>
    <property type="match status" value="1"/>
</dbReference>
<accession>C8XBP6</accession>
<evidence type="ECO:0000256" key="3">
    <source>
        <dbReference type="ARBA" id="ARBA00023004"/>
    </source>
</evidence>
<dbReference type="GO" id="GO:0051864">
    <property type="term" value="F:histone H3K36 demethylase activity"/>
    <property type="evidence" value="ECO:0007669"/>
    <property type="project" value="TreeGrafter"/>
</dbReference>
<dbReference type="STRING" id="479431.Namu_3066"/>
<evidence type="ECO:0000256" key="2">
    <source>
        <dbReference type="ARBA" id="ARBA00022723"/>
    </source>
</evidence>
<proteinExistence type="predicted"/>
<keyword evidence="6" id="KW-1185">Reference proteome</keyword>
<dbReference type="Proteomes" id="UP000002218">
    <property type="component" value="Chromosome"/>
</dbReference>
<dbReference type="Gene3D" id="2.60.120.650">
    <property type="entry name" value="Cupin"/>
    <property type="match status" value="1"/>
</dbReference>
<dbReference type="Pfam" id="PF08007">
    <property type="entry name" value="JmjC_2"/>
    <property type="match status" value="1"/>
</dbReference>
<reference evidence="5 6" key="2">
    <citation type="journal article" date="2010" name="Stand. Genomic Sci.">
        <title>Complete genome sequence of Nakamurella multipartita type strain (Y-104).</title>
        <authorList>
            <person name="Tice H."/>
            <person name="Mayilraj S."/>
            <person name="Sims D."/>
            <person name="Lapidus A."/>
            <person name="Nolan M."/>
            <person name="Lucas S."/>
            <person name="Glavina Del Rio T."/>
            <person name="Copeland A."/>
            <person name="Cheng J.F."/>
            <person name="Meincke L."/>
            <person name="Bruce D."/>
            <person name="Goodwin L."/>
            <person name="Pitluck S."/>
            <person name="Ivanova N."/>
            <person name="Mavromatis K."/>
            <person name="Ovchinnikova G."/>
            <person name="Pati A."/>
            <person name="Chen A."/>
            <person name="Palaniappan K."/>
            <person name="Land M."/>
            <person name="Hauser L."/>
            <person name="Chang Y.J."/>
            <person name="Jeffries C.D."/>
            <person name="Detter J.C."/>
            <person name="Brettin T."/>
            <person name="Rohde M."/>
            <person name="Goker M."/>
            <person name="Bristow J."/>
            <person name="Eisen J.A."/>
            <person name="Markowitz V."/>
            <person name="Hugenholtz P."/>
            <person name="Kyrpides N.C."/>
            <person name="Klenk H.P."/>
            <person name="Chen F."/>
        </authorList>
    </citation>
    <scope>NUCLEOTIDE SEQUENCE [LARGE SCALE GENOMIC DNA]</scope>
    <source>
        <strain evidence="6">ATCC 700099 / DSM 44233 / CIP 104796 / JCM 9543 / NBRC 105858 / Y-104</strain>
    </source>
</reference>
<evidence type="ECO:0000256" key="1">
    <source>
        <dbReference type="ARBA" id="ARBA00001954"/>
    </source>
</evidence>
<protein>
    <submittedName>
        <fullName evidence="5">Cupin 4 family protein</fullName>
    </submittedName>
</protein>
<dbReference type="RefSeq" id="WP_015748268.1">
    <property type="nucleotide sequence ID" value="NC_013235.1"/>
</dbReference>
<dbReference type="GO" id="GO:0046872">
    <property type="term" value="F:metal ion binding"/>
    <property type="evidence" value="ECO:0007669"/>
    <property type="project" value="UniProtKB-KW"/>
</dbReference>